<dbReference type="OrthoDB" id="75724at2759"/>
<dbReference type="Proteomes" id="UP000594454">
    <property type="component" value="Chromosome 3"/>
</dbReference>
<reference evidence="2 3" key="1">
    <citation type="submission" date="2020-11" db="EMBL/GenBank/DDBJ databases">
        <authorList>
            <person name="Wallbank WR R."/>
            <person name="Pardo Diaz C."/>
            <person name="Kozak K."/>
            <person name="Martin S."/>
            <person name="Jiggins C."/>
            <person name="Moest M."/>
            <person name="Warren A I."/>
            <person name="Generalovic N T."/>
            <person name="Byers J.R.P. K."/>
            <person name="Montejo-Kovacevich G."/>
            <person name="Yen C E."/>
        </authorList>
    </citation>
    <scope>NUCLEOTIDE SEQUENCE [LARGE SCALE GENOMIC DNA]</scope>
</reference>
<dbReference type="PROSITE" id="PS50191">
    <property type="entry name" value="CRAL_TRIO"/>
    <property type="match status" value="1"/>
</dbReference>
<dbReference type="PRINTS" id="PR00180">
    <property type="entry name" value="CRETINALDHBP"/>
</dbReference>
<evidence type="ECO:0000313" key="2">
    <source>
        <dbReference type="EMBL" id="CAD7086530.1"/>
    </source>
</evidence>
<gene>
    <name evidence="2" type="ORF">HERILL_LOCUS9298</name>
</gene>
<dbReference type="PANTHER" id="PTHR10174">
    <property type="entry name" value="ALPHA-TOCOPHEROL TRANSFER PROTEIN-RELATED"/>
    <property type="match status" value="1"/>
</dbReference>
<organism evidence="2 3">
    <name type="scientific">Hermetia illucens</name>
    <name type="common">Black soldier fly</name>
    <dbReference type="NCBI Taxonomy" id="343691"/>
    <lineage>
        <taxon>Eukaryota</taxon>
        <taxon>Metazoa</taxon>
        <taxon>Ecdysozoa</taxon>
        <taxon>Arthropoda</taxon>
        <taxon>Hexapoda</taxon>
        <taxon>Insecta</taxon>
        <taxon>Pterygota</taxon>
        <taxon>Neoptera</taxon>
        <taxon>Endopterygota</taxon>
        <taxon>Diptera</taxon>
        <taxon>Brachycera</taxon>
        <taxon>Stratiomyomorpha</taxon>
        <taxon>Stratiomyidae</taxon>
        <taxon>Hermetiinae</taxon>
        <taxon>Hermetia</taxon>
    </lineage>
</organism>
<dbReference type="Gene3D" id="1.20.5.1200">
    <property type="entry name" value="Alpha-tocopherol transfer"/>
    <property type="match status" value="1"/>
</dbReference>
<dbReference type="InterPro" id="IPR001251">
    <property type="entry name" value="CRAL-TRIO_dom"/>
</dbReference>
<dbReference type="InterPro" id="IPR011074">
    <property type="entry name" value="CRAL/TRIO_N_dom"/>
</dbReference>
<dbReference type="Gene3D" id="3.40.525.10">
    <property type="entry name" value="CRAL-TRIO lipid binding domain"/>
    <property type="match status" value="1"/>
</dbReference>
<dbReference type="GO" id="GO:0016020">
    <property type="term" value="C:membrane"/>
    <property type="evidence" value="ECO:0007669"/>
    <property type="project" value="TreeGrafter"/>
</dbReference>
<feature type="domain" description="CRAL-TRIO" evidence="1">
    <location>
        <begin position="117"/>
        <end position="278"/>
    </location>
</feature>
<evidence type="ECO:0000259" key="1">
    <source>
        <dbReference type="PROSITE" id="PS50191"/>
    </source>
</evidence>
<dbReference type="SMART" id="SM01100">
    <property type="entry name" value="CRAL_TRIO_N"/>
    <property type="match status" value="1"/>
</dbReference>
<accession>A0A7R8UTU6</accession>
<dbReference type="Pfam" id="PF00650">
    <property type="entry name" value="CRAL_TRIO"/>
    <property type="match status" value="1"/>
</dbReference>
<protein>
    <recommendedName>
        <fullName evidence="1">CRAL-TRIO domain-containing protein</fullName>
    </recommendedName>
</protein>
<dbReference type="GO" id="GO:1902936">
    <property type="term" value="F:phosphatidylinositol bisphosphate binding"/>
    <property type="evidence" value="ECO:0007669"/>
    <property type="project" value="TreeGrafter"/>
</dbReference>
<dbReference type="Gene3D" id="1.10.8.20">
    <property type="entry name" value="N-terminal domain of phosphatidylinositol transfer protein sec14p"/>
    <property type="match status" value="1"/>
</dbReference>
<dbReference type="PANTHER" id="PTHR10174:SF130">
    <property type="entry name" value="ALPHA-TOCOPHEROL TRANSFER PROTEIN-LIKE"/>
    <property type="match status" value="1"/>
</dbReference>
<dbReference type="InterPro" id="IPR036273">
    <property type="entry name" value="CRAL/TRIO_N_dom_sf"/>
</dbReference>
<dbReference type="AlphaFoldDB" id="A0A7R8UTU6"/>
<dbReference type="CDD" id="cd00170">
    <property type="entry name" value="SEC14"/>
    <property type="match status" value="1"/>
</dbReference>
<dbReference type="Pfam" id="PF03765">
    <property type="entry name" value="CRAL_TRIO_N"/>
    <property type="match status" value="1"/>
</dbReference>
<keyword evidence="3" id="KW-1185">Reference proteome</keyword>
<dbReference type="SUPFAM" id="SSF52087">
    <property type="entry name" value="CRAL/TRIO domain"/>
    <property type="match status" value="1"/>
</dbReference>
<dbReference type="SUPFAM" id="SSF46938">
    <property type="entry name" value="CRAL/TRIO N-terminal domain"/>
    <property type="match status" value="1"/>
</dbReference>
<proteinExistence type="predicted"/>
<dbReference type="EMBL" id="LR899011">
    <property type="protein sequence ID" value="CAD7086530.1"/>
    <property type="molecule type" value="Genomic_DNA"/>
</dbReference>
<dbReference type="SMART" id="SM00516">
    <property type="entry name" value="SEC14"/>
    <property type="match status" value="1"/>
</dbReference>
<name>A0A7R8UTU6_HERIL</name>
<dbReference type="InterPro" id="IPR036865">
    <property type="entry name" value="CRAL-TRIO_dom_sf"/>
</dbReference>
<evidence type="ECO:0000313" key="3">
    <source>
        <dbReference type="Proteomes" id="UP000594454"/>
    </source>
</evidence>
<sequence>MASRKSPRRVYSRELPLHRFAKIEIEKNEKLSRKWQEKAEHELDEIPEKTKARIIQLRHMLAVTDTLPHGRRDDAFLLRFLRAKKFDVEKAYRMLLKYFSMKQHSAELFRVSPISQLHELLKMQMQYMLPNRDSNGRQIYIFRVEKCDPYKCPVESVFRSNVLALENAVREPETQIGGIVVLLDMAGAGLGHAKFLVPYLSRKTVEVIQEAFPLRFKAFHILNQPFYFDAILAVLKPFLKEKIRKRIYLHGKSLESLHNHIPKEILPAEYGGTQSNFDNTIWRKSILNDAEYFHHLEWYKNCIWDDEEDEDQSIFDENLSDSGSLNNNT</sequence>